<keyword evidence="2" id="KW-1185">Reference proteome</keyword>
<dbReference type="SUPFAM" id="SSF51556">
    <property type="entry name" value="Metallo-dependent hydrolases"/>
    <property type="match status" value="1"/>
</dbReference>
<keyword evidence="1" id="KW-0378">Hydrolase</keyword>
<dbReference type="GO" id="GO:0016787">
    <property type="term" value="F:hydrolase activity"/>
    <property type="evidence" value="ECO:0007669"/>
    <property type="project" value="UniProtKB-KW"/>
</dbReference>
<dbReference type="EC" id="3.1.21.-" evidence="1"/>
<accession>A0ABR6KK70</accession>
<dbReference type="PIRSF" id="PIRSF005902">
    <property type="entry name" value="DNase_TatD"/>
    <property type="match status" value="1"/>
</dbReference>
<dbReference type="PANTHER" id="PTHR46124">
    <property type="entry name" value="D-AMINOACYL-TRNA DEACYLASE"/>
    <property type="match status" value="1"/>
</dbReference>
<evidence type="ECO:0000313" key="2">
    <source>
        <dbReference type="Proteomes" id="UP000533637"/>
    </source>
</evidence>
<gene>
    <name evidence="1" type="ORF">GGQ57_001806</name>
</gene>
<dbReference type="Proteomes" id="UP000533637">
    <property type="component" value="Unassembled WGS sequence"/>
</dbReference>
<protein>
    <submittedName>
        <fullName evidence="1">TatD DNase family protein</fullName>
        <ecNumber evidence="1">3.1.21.-</ecNumber>
    </submittedName>
</protein>
<evidence type="ECO:0000313" key="1">
    <source>
        <dbReference type="EMBL" id="MBB4621909.1"/>
    </source>
</evidence>
<dbReference type="Gene3D" id="3.20.20.140">
    <property type="entry name" value="Metal-dependent hydrolases"/>
    <property type="match status" value="1"/>
</dbReference>
<dbReference type="InterPro" id="IPR001130">
    <property type="entry name" value="TatD-like"/>
</dbReference>
<dbReference type="PANTHER" id="PTHR46124:SF2">
    <property type="entry name" value="D-AMINOACYL-TRNA DEACYLASE"/>
    <property type="match status" value="1"/>
</dbReference>
<dbReference type="Pfam" id="PF01026">
    <property type="entry name" value="TatD_DNase"/>
    <property type="match status" value="1"/>
</dbReference>
<dbReference type="InterPro" id="IPR032466">
    <property type="entry name" value="Metal_Hydrolase"/>
</dbReference>
<dbReference type="EMBL" id="JACHOC010000003">
    <property type="protein sequence ID" value="MBB4621909.1"/>
    <property type="molecule type" value="Genomic_DNA"/>
</dbReference>
<reference evidence="1 2" key="1">
    <citation type="submission" date="2020-08" db="EMBL/GenBank/DDBJ databases">
        <title>Genomic Encyclopedia of Type Strains, Phase IV (KMG-IV): sequencing the most valuable type-strain genomes for metagenomic binning, comparative biology and taxonomic classification.</title>
        <authorList>
            <person name="Goeker M."/>
        </authorList>
    </citation>
    <scope>NUCLEOTIDE SEQUENCE [LARGE SCALE GENOMIC DNA]</scope>
    <source>
        <strain evidence="1 2">DSM 102983</strain>
    </source>
</reference>
<name>A0ABR6KK70_9BACT</name>
<proteinExistence type="predicted"/>
<comment type="caution">
    <text evidence="1">The sequence shown here is derived from an EMBL/GenBank/DDBJ whole genome shotgun (WGS) entry which is preliminary data.</text>
</comment>
<sequence>MYYDVHTHSKQTTVSEEVMTVYNIAVGKDSSLNIHSGQLVSCGIHPWYIQADTIEEQVRLLRELVCNEQVVMIGEAGLDKQVSLSLDLQIEVFEEQILISEELKKPLIIHCVKAWDELIVIRKKHNPSMPWIIHGFRKKGDLAEQLLKQGFYLSFGEHFQESALRKAWPDHLLMETDESSYPIQAIYQRIAFTLQMSVEELSRQVEQTIRRLFLVK</sequence>
<organism evidence="1 2">
    <name type="scientific">Parabacteroides faecis</name>
    <dbReference type="NCBI Taxonomy" id="1217282"/>
    <lineage>
        <taxon>Bacteria</taxon>
        <taxon>Pseudomonadati</taxon>
        <taxon>Bacteroidota</taxon>
        <taxon>Bacteroidia</taxon>
        <taxon>Bacteroidales</taxon>
        <taxon>Tannerellaceae</taxon>
        <taxon>Parabacteroides</taxon>
    </lineage>
</organism>
<dbReference type="RefSeq" id="WP_229800933.1">
    <property type="nucleotide sequence ID" value="NZ_BMPB01000001.1"/>
</dbReference>